<sequence>MAISLMTMVVAHVRASLQAPSLATMFFGGNGKGEEEQERGGNCDGDRLKMQRPSVVNVRMETKRRRESQRLGEEEGYHHMWWFCRKRSKLDSIVLEGKRGRKITAIHDGSDNGVVDSGVESEGLLSTVAKEWKSYTLTMMTRKPMNKAMSLLLGRRRSRKTRHQWQLRWILEVREIRGMGCQ</sequence>
<dbReference type="Proteomes" id="UP001367508">
    <property type="component" value="Unassembled WGS sequence"/>
</dbReference>
<dbReference type="AlphaFoldDB" id="A0AAN9Q961"/>
<comment type="caution">
    <text evidence="1">The sequence shown here is derived from an EMBL/GenBank/DDBJ whole genome shotgun (WGS) entry which is preliminary data.</text>
</comment>
<keyword evidence="2" id="KW-1185">Reference proteome</keyword>
<name>A0AAN9Q961_CANGL</name>
<reference evidence="1 2" key="1">
    <citation type="submission" date="2024-01" db="EMBL/GenBank/DDBJ databases">
        <title>The genomes of 5 underutilized Papilionoideae crops provide insights into root nodulation and disease resistanc.</title>
        <authorList>
            <person name="Jiang F."/>
        </authorList>
    </citation>
    <scope>NUCLEOTIDE SEQUENCE [LARGE SCALE GENOMIC DNA]</scope>
    <source>
        <strain evidence="1">LVBAO_FW01</strain>
        <tissue evidence="1">Leaves</tissue>
    </source>
</reference>
<organism evidence="1 2">
    <name type="scientific">Canavalia gladiata</name>
    <name type="common">Sword bean</name>
    <name type="synonym">Dolichos gladiatus</name>
    <dbReference type="NCBI Taxonomy" id="3824"/>
    <lineage>
        <taxon>Eukaryota</taxon>
        <taxon>Viridiplantae</taxon>
        <taxon>Streptophyta</taxon>
        <taxon>Embryophyta</taxon>
        <taxon>Tracheophyta</taxon>
        <taxon>Spermatophyta</taxon>
        <taxon>Magnoliopsida</taxon>
        <taxon>eudicotyledons</taxon>
        <taxon>Gunneridae</taxon>
        <taxon>Pentapetalae</taxon>
        <taxon>rosids</taxon>
        <taxon>fabids</taxon>
        <taxon>Fabales</taxon>
        <taxon>Fabaceae</taxon>
        <taxon>Papilionoideae</taxon>
        <taxon>50 kb inversion clade</taxon>
        <taxon>NPAAA clade</taxon>
        <taxon>indigoferoid/millettioid clade</taxon>
        <taxon>Phaseoleae</taxon>
        <taxon>Canavalia</taxon>
    </lineage>
</organism>
<proteinExistence type="predicted"/>
<evidence type="ECO:0000313" key="2">
    <source>
        <dbReference type="Proteomes" id="UP001367508"/>
    </source>
</evidence>
<gene>
    <name evidence="1" type="ORF">VNO77_25901</name>
</gene>
<evidence type="ECO:0000313" key="1">
    <source>
        <dbReference type="EMBL" id="KAK7322518.1"/>
    </source>
</evidence>
<dbReference type="EMBL" id="JAYMYQ010000006">
    <property type="protein sequence ID" value="KAK7322518.1"/>
    <property type="molecule type" value="Genomic_DNA"/>
</dbReference>
<protein>
    <submittedName>
        <fullName evidence="1">Uncharacterized protein</fullName>
    </submittedName>
</protein>
<accession>A0AAN9Q961</accession>